<gene>
    <name evidence="1" type="ORF">C5E45_29355</name>
</gene>
<evidence type="ECO:0000313" key="2">
    <source>
        <dbReference type="Proteomes" id="UP000239874"/>
    </source>
</evidence>
<name>A0A2S6AHQ3_9NOCA</name>
<dbReference type="InterPro" id="IPR025855">
    <property type="entry name" value="Replic_Relax"/>
</dbReference>
<accession>A0A2S6AHQ3</accession>
<dbReference type="AlphaFoldDB" id="A0A2S6AHQ3"/>
<sequence>MNGSQDMTVEVDVKIRAVPSSRIGSHFASADSTASPLVSRVHRATRATTDGAHTGTTPPADPGRSVVVRRDVWSIGESLSERDWDILRSVYEHRFLTVRQVYELHFADLSLTHGRRSAQRVLERLRGLHVLGDIERRKGGSEAGSDGMVHFVDTNGERLLRAETGRPVRRHLTDPSETFLKHTLAIADVHVTLACAHRTGELELLSYTMEPACWRRYIAPGGARLTLKPDMHFSVSPSVGSDYIDDYFLEVDRGTEPIPRLIKKCRDYETYRRTGIEQDRNDGAFPRIIWSMSAKDPAKAQRRKVALREAIDRDRNLPSELFCVIVADELVSLTKQGGSL</sequence>
<reference evidence="1 2" key="1">
    <citation type="submission" date="2018-02" db="EMBL/GenBank/DDBJ databases">
        <title>8 Nocardia nova and 1 Nocardia cyriacigeorgica strain used for evolution to TMP-SMX.</title>
        <authorList>
            <person name="Mehta H."/>
            <person name="Weng J."/>
            <person name="Shamoo Y."/>
        </authorList>
    </citation>
    <scope>NUCLEOTIDE SEQUENCE [LARGE SCALE GENOMIC DNA]</scope>
    <source>
        <strain evidence="1 2">MDA3139</strain>
    </source>
</reference>
<dbReference type="Proteomes" id="UP000239874">
    <property type="component" value="Unassembled WGS sequence"/>
</dbReference>
<dbReference type="Pfam" id="PF13814">
    <property type="entry name" value="Replic_Relax"/>
    <property type="match status" value="1"/>
</dbReference>
<dbReference type="EMBL" id="PSZC01000028">
    <property type="protein sequence ID" value="PPJ34755.1"/>
    <property type="molecule type" value="Genomic_DNA"/>
</dbReference>
<proteinExistence type="predicted"/>
<evidence type="ECO:0000313" key="1">
    <source>
        <dbReference type="EMBL" id="PPJ34755.1"/>
    </source>
</evidence>
<organism evidence="1 2">
    <name type="scientific">Nocardia nova</name>
    <dbReference type="NCBI Taxonomy" id="37330"/>
    <lineage>
        <taxon>Bacteria</taxon>
        <taxon>Bacillati</taxon>
        <taxon>Actinomycetota</taxon>
        <taxon>Actinomycetes</taxon>
        <taxon>Mycobacteriales</taxon>
        <taxon>Nocardiaceae</taxon>
        <taxon>Nocardia</taxon>
    </lineage>
</organism>
<evidence type="ECO:0008006" key="3">
    <source>
        <dbReference type="Google" id="ProtNLM"/>
    </source>
</evidence>
<comment type="caution">
    <text evidence="1">The sequence shown here is derived from an EMBL/GenBank/DDBJ whole genome shotgun (WGS) entry which is preliminary data.</text>
</comment>
<protein>
    <recommendedName>
        <fullName evidence="3">Replication-relaxation</fullName>
    </recommendedName>
</protein>
<dbReference type="RefSeq" id="WP_104378273.1">
    <property type="nucleotide sequence ID" value="NZ_PSZC01000028.1"/>
</dbReference>
<dbReference type="OrthoDB" id="4146863at2"/>